<name>A0A0H3H7Y8_KLEM8</name>
<reference evidence="1 2" key="1">
    <citation type="journal article" date="2012" name="J. Bacteriol.">
        <title>Complete genome sequence of Klebsiella oxytoca KCTC 1686, used in production of 2,3-butanediol.</title>
        <authorList>
            <person name="Shin S.H."/>
            <person name="Kim S."/>
            <person name="Kim J.Y."/>
            <person name="Lee S."/>
            <person name="Um Y."/>
            <person name="Oh M.K."/>
            <person name="Kim Y.R."/>
            <person name="Lee J."/>
            <person name="Yang K.S."/>
        </authorList>
    </citation>
    <scope>NUCLEOTIDE SEQUENCE [LARGE SCALE GENOMIC DNA]</scope>
    <source>
        <strain evidence="2">ATCC 8724 / DSM 4798 / JCM 20051 / NBRC 3318 / NRRL B-199 / KCTC 1686</strain>
    </source>
</reference>
<dbReference type="AlphaFoldDB" id="A0A0H3H7Y8"/>
<dbReference type="HOGENOM" id="CLU_3365401_0_0_6"/>
<evidence type="ECO:0000313" key="2">
    <source>
        <dbReference type="Proteomes" id="UP000007843"/>
    </source>
</evidence>
<dbReference type="Proteomes" id="UP000007843">
    <property type="component" value="Chromosome"/>
</dbReference>
<sequence length="35" mass="3939">MGITENNIGGFWLSASGVFIAQYIRQHPHHENADK</sequence>
<evidence type="ECO:0000313" key="1">
    <source>
        <dbReference type="EMBL" id="AEX04614.1"/>
    </source>
</evidence>
<dbReference type="KEGG" id="kox:KOX_14450"/>
<gene>
    <name evidence="1" type="ordered locus">KOX_14450</name>
</gene>
<protein>
    <submittedName>
        <fullName evidence="1">Uncharacterized protein</fullName>
    </submittedName>
</protein>
<dbReference type="EMBL" id="CP003218">
    <property type="protein sequence ID" value="AEX04614.1"/>
    <property type="molecule type" value="Genomic_DNA"/>
</dbReference>
<organism evidence="1 2">
    <name type="scientific">Klebsiella michiganensis (strain ATCC 8724 / DSM 4798 / JCM 20051 / NBRC 3318 / NRRL B-199 / KCTC 1686 / BUCSAV 143 / CCM 1901)</name>
    <dbReference type="NCBI Taxonomy" id="1006551"/>
    <lineage>
        <taxon>Bacteria</taxon>
        <taxon>Pseudomonadati</taxon>
        <taxon>Pseudomonadota</taxon>
        <taxon>Gammaproteobacteria</taxon>
        <taxon>Enterobacterales</taxon>
        <taxon>Enterobacteriaceae</taxon>
        <taxon>Klebsiella/Raoultella group</taxon>
        <taxon>Klebsiella</taxon>
    </lineage>
</organism>
<proteinExistence type="predicted"/>
<accession>A0A0H3H7Y8</accession>